<dbReference type="GO" id="GO:0007219">
    <property type="term" value="P:Notch signaling pathway"/>
    <property type="evidence" value="ECO:0007669"/>
    <property type="project" value="TreeGrafter"/>
</dbReference>
<dbReference type="InterPro" id="IPR002861">
    <property type="entry name" value="Reeler_dom"/>
</dbReference>
<dbReference type="Pfam" id="PF12661">
    <property type="entry name" value="hEGF"/>
    <property type="match status" value="2"/>
</dbReference>
<dbReference type="WBParaSite" id="nRc.2.0.1.t43892-RA">
    <property type="protein sequence ID" value="nRc.2.0.1.t43892-RA"/>
    <property type="gene ID" value="nRc.2.0.1.g43892"/>
</dbReference>
<dbReference type="PANTHER" id="PTHR12916:SF4">
    <property type="entry name" value="UNINFLATABLE, ISOFORM C"/>
    <property type="match status" value="1"/>
</dbReference>
<dbReference type="PROSITE" id="PS01186">
    <property type="entry name" value="EGF_2"/>
    <property type="match status" value="1"/>
</dbReference>
<dbReference type="CDD" id="cd00053">
    <property type="entry name" value="EGF"/>
    <property type="match status" value="1"/>
</dbReference>
<dbReference type="SMART" id="SM00181">
    <property type="entry name" value="EGF"/>
    <property type="match status" value="3"/>
</dbReference>
<feature type="region of interest" description="Disordered" evidence="6">
    <location>
        <begin position="363"/>
        <end position="403"/>
    </location>
</feature>
<sequence>KLISNNESAKFRSILVQPRTLTDGKTPTIVDRKVGQFVEDESWELEGVQMISCSPLNNDSVGRTFLNDSIDNLILQWRSPASFVGPIQFVLTIIVEPTKYWEAWQPLSGLLLPVPTQNIDLNKSTKAPEVLPVLKTSSQAPTPAQILATRGEPKDPCADNQCKHGGICIVNGTSFTCKCPDGFLGECPSYLCQHGGRCTIDQSLNYVCLCTDEWTGNHCEERASGKTSHSSSTTPTGTTSQLLAARRTSAELTSNSASSPPGISPFSSKESSISKESFSTKSGSADNIENAKISSTQKPILILSALPVLQSSATPLPSFQFLSGPPSVSASAATSAETDPFSISSSSSSSAFSSSLLSFGRTSAERTSNSGSSSSRFGTASISTTTSTTRRNTTPLPTEQLKPHARDMLDNFVRNHGVVADTGLLAFKWGCPSYLCHNSGSCYIDENRKYKCHCTEGFAGERCEDRNDTTQATPSVTLKTVNATEILLSIKGVFAPSKSLQNLIDESFGNTNEKFDANLLQQIEDSTIDNRRRVKFIEAAQEQDGWRQILPSYCELLKDRGHIVNEGVKINRKGLFLASSIECR</sequence>
<feature type="disulfide bond" evidence="5">
    <location>
        <begin position="454"/>
        <end position="463"/>
    </location>
</feature>
<comment type="caution">
    <text evidence="5">Lacks conserved residue(s) required for the propagation of feature annotation.</text>
</comment>
<dbReference type="AlphaFoldDB" id="A0A915KY70"/>
<feature type="compositionally biased region" description="Low complexity" evidence="6">
    <location>
        <begin position="264"/>
        <end position="284"/>
    </location>
</feature>
<dbReference type="Pfam" id="PF00008">
    <property type="entry name" value="EGF"/>
    <property type="match status" value="1"/>
</dbReference>
<keyword evidence="1 5" id="KW-0245">EGF-like domain</keyword>
<keyword evidence="3" id="KW-0677">Repeat</keyword>
<dbReference type="InterPro" id="IPR013032">
    <property type="entry name" value="EGF-like_CS"/>
</dbReference>
<feature type="domain" description="EGF-like" evidence="7">
    <location>
        <begin position="153"/>
        <end position="188"/>
    </location>
</feature>
<keyword evidence="2" id="KW-0732">Signal</keyword>
<dbReference type="Pfam" id="PF02014">
    <property type="entry name" value="Reeler"/>
    <property type="match status" value="1"/>
</dbReference>
<reference evidence="9" key="1">
    <citation type="submission" date="2022-11" db="UniProtKB">
        <authorList>
            <consortium name="WormBaseParasite"/>
        </authorList>
    </citation>
    <scope>IDENTIFICATION</scope>
</reference>
<dbReference type="CDD" id="cd00054">
    <property type="entry name" value="EGF_CA"/>
    <property type="match status" value="2"/>
</dbReference>
<dbReference type="Gene3D" id="2.10.25.10">
    <property type="entry name" value="Laminin"/>
    <property type="match status" value="3"/>
</dbReference>
<feature type="compositionally biased region" description="Low complexity" evidence="6">
    <location>
        <begin position="365"/>
        <end position="398"/>
    </location>
</feature>
<feature type="compositionally biased region" description="Low complexity" evidence="6">
    <location>
        <begin position="225"/>
        <end position="240"/>
    </location>
</feature>
<organism evidence="8 9">
    <name type="scientific">Romanomermis culicivorax</name>
    <name type="common">Nematode worm</name>
    <dbReference type="NCBI Taxonomy" id="13658"/>
    <lineage>
        <taxon>Eukaryota</taxon>
        <taxon>Metazoa</taxon>
        <taxon>Ecdysozoa</taxon>
        <taxon>Nematoda</taxon>
        <taxon>Enoplea</taxon>
        <taxon>Dorylaimia</taxon>
        <taxon>Mermithida</taxon>
        <taxon>Mermithoidea</taxon>
        <taxon>Mermithidae</taxon>
        <taxon>Romanomermis</taxon>
    </lineage>
</organism>
<evidence type="ECO:0000256" key="4">
    <source>
        <dbReference type="ARBA" id="ARBA00023157"/>
    </source>
</evidence>
<evidence type="ECO:0000259" key="7">
    <source>
        <dbReference type="PROSITE" id="PS50026"/>
    </source>
</evidence>
<evidence type="ECO:0000313" key="9">
    <source>
        <dbReference type="WBParaSite" id="nRc.2.0.1.t43892-RA"/>
    </source>
</evidence>
<accession>A0A915KY70</accession>
<protein>
    <submittedName>
        <fullName evidence="9">EGF-like domain-containing protein</fullName>
    </submittedName>
</protein>
<dbReference type="PANTHER" id="PTHR12916">
    <property type="entry name" value="CYTOCHROME C OXIDASE POLYPEPTIDE VIC-2"/>
    <property type="match status" value="1"/>
</dbReference>
<feature type="domain" description="EGF-like" evidence="7">
    <location>
        <begin position="191"/>
        <end position="220"/>
    </location>
</feature>
<dbReference type="PROSITE" id="PS00022">
    <property type="entry name" value="EGF_1"/>
    <property type="match status" value="2"/>
</dbReference>
<dbReference type="SUPFAM" id="SSF57196">
    <property type="entry name" value="EGF/Laminin"/>
    <property type="match status" value="3"/>
</dbReference>
<dbReference type="PROSITE" id="PS50026">
    <property type="entry name" value="EGF_3"/>
    <property type="match status" value="3"/>
</dbReference>
<evidence type="ECO:0000313" key="8">
    <source>
        <dbReference type="Proteomes" id="UP000887565"/>
    </source>
</evidence>
<feature type="region of interest" description="Disordered" evidence="6">
    <location>
        <begin position="221"/>
        <end position="285"/>
    </location>
</feature>
<evidence type="ECO:0000256" key="2">
    <source>
        <dbReference type="ARBA" id="ARBA00022729"/>
    </source>
</evidence>
<feature type="domain" description="EGF-like" evidence="7">
    <location>
        <begin position="427"/>
        <end position="464"/>
    </location>
</feature>
<proteinExistence type="predicted"/>
<name>A0A915KY70_ROMCU</name>
<dbReference type="GO" id="GO:0005112">
    <property type="term" value="F:Notch binding"/>
    <property type="evidence" value="ECO:0007669"/>
    <property type="project" value="TreeGrafter"/>
</dbReference>
<keyword evidence="8" id="KW-1185">Reference proteome</keyword>
<evidence type="ECO:0000256" key="1">
    <source>
        <dbReference type="ARBA" id="ARBA00022536"/>
    </source>
</evidence>
<keyword evidence="4 5" id="KW-1015">Disulfide bond</keyword>
<feature type="compositionally biased region" description="Polar residues" evidence="6">
    <location>
        <begin position="250"/>
        <end position="259"/>
    </location>
</feature>
<evidence type="ECO:0000256" key="6">
    <source>
        <dbReference type="SAM" id="MobiDB-lite"/>
    </source>
</evidence>
<dbReference type="Proteomes" id="UP000887565">
    <property type="component" value="Unplaced"/>
</dbReference>
<dbReference type="InterPro" id="IPR000742">
    <property type="entry name" value="EGF"/>
</dbReference>
<feature type="disulfide bond" evidence="5">
    <location>
        <begin position="210"/>
        <end position="219"/>
    </location>
</feature>
<evidence type="ECO:0000256" key="5">
    <source>
        <dbReference type="PROSITE-ProRule" id="PRU00076"/>
    </source>
</evidence>
<evidence type="ECO:0000256" key="3">
    <source>
        <dbReference type="ARBA" id="ARBA00022737"/>
    </source>
</evidence>